<evidence type="ECO:0000259" key="1">
    <source>
        <dbReference type="Pfam" id="PF20515"/>
    </source>
</evidence>
<reference evidence="3 4" key="3">
    <citation type="journal article" date="2017" name="G3 (Bethesda)">
        <title>Comparative analysis highlights variable genome content of wheat rusts and divergence of the mating loci.</title>
        <authorList>
            <person name="Cuomo C.A."/>
            <person name="Bakkeren G."/>
            <person name="Khalil H.B."/>
            <person name="Panwar V."/>
            <person name="Joly D."/>
            <person name="Linning R."/>
            <person name="Sakthikumar S."/>
            <person name="Song X."/>
            <person name="Adiconis X."/>
            <person name="Fan L."/>
            <person name="Goldberg J.M."/>
            <person name="Levin J.Z."/>
            <person name="Young S."/>
            <person name="Zeng Q."/>
            <person name="Anikster Y."/>
            <person name="Bruce M."/>
            <person name="Wang M."/>
            <person name="Yin C."/>
            <person name="McCallum B."/>
            <person name="Szabo L.J."/>
            <person name="Hulbert S."/>
            <person name="Chen X."/>
            <person name="Fellers J.P."/>
        </authorList>
    </citation>
    <scope>NUCLEOTIDE SEQUENCE</scope>
    <source>
        <strain evidence="4">Isolate 1-1 / race 1 (BBBD)</strain>
        <strain evidence="3">isolate 1-1 / race 1 (BBBD)</strain>
    </source>
</reference>
<proteinExistence type="predicted"/>
<dbReference type="EMBL" id="ADAS02000086">
    <property type="protein sequence ID" value="OAV91150.1"/>
    <property type="molecule type" value="Genomic_DNA"/>
</dbReference>
<sequence length="241" mass="26862">MGSQILFLAQFHNLEDDNPVVNALRQVVKDLHLMGKNRYPIKPATMLSGTMKGIGFRPGMEHDKTAAFENNAALMKTFGLPSWSDSEWTDFLNDSTQAFTSAIVTNNDFTNEPHPDDDVNGFTYGIFTYINPKTGDPITPNISESSSGHALRFPEFNCKIDFGMSPGIIEIAWASNRVIHHTTKPPKSLQTTKFLTHFGSSLQTAKALIYRAQMLAELPLERKLKQQLDAVKETELKIVGC</sequence>
<reference evidence="2" key="2">
    <citation type="submission" date="2016-05" db="EMBL/GenBank/DDBJ databases">
        <title>Comparative analysis highlights variable genome content of wheat rusts and divergence of the mating loci.</title>
        <authorList>
            <person name="Cuomo C.A."/>
            <person name="Bakkeren G."/>
            <person name="Szabo L."/>
            <person name="Khalil H."/>
            <person name="Joly D."/>
            <person name="Goldberg J."/>
            <person name="Young S."/>
            <person name="Zeng Q."/>
            <person name="Fellers J."/>
        </authorList>
    </citation>
    <scope>NUCLEOTIDE SEQUENCE [LARGE SCALE GENOMIC DNA]</scope>
    <source>
        <strain evidence="2">1-1 BBBD Race 1</strain>
    </source>
</reference>
<name>A0A180GEN6_PUCT1</name>
<evidence type="ECO:0000313" key="3">
    <source>
        <dbReference type="EnsemblFungi" id="PTTG_28083-t43_1-p1"/>
    </source>
</evidence>
<dbReference type="VEuPathDB" id="FungiDB:PTTG_28083"/>
<protein>
    <recommendedName>
        <fullName evidence="1">Tet-like 2OG-Fe(II) oxygenase domain-containing protein</fullName>
    </recommendedName>
</protein>
<dbReference type="Pfam" id="PF20515">
    <property type="entry name" value="2OG-FeII_Oxy_6"/>
    <property type="match status" value="1"/>
</dbReference>
<accession>A0A180GEN6</accession>
<reference evidence="3" key="4">
    <citation type="submission" date="2025-05" db="UniProtKB">
        <authorList>
            <consortium name="EnsemblFungi"/>
        </authorList>
    </citation>
    <scope>IDENTIFICATION</scope>
    <source>
        <strain evidence="3">isolate 1-1 / race 1 (BBBD)</strain>
    </source>
</reference>
<keyword evidence="4" id="KW-1185">Reference proteome</keyword>
<dbReference type="Proteomes" id="UP000005240">
    <property type="component" value="Unassembled WGS sequence"/>
</dbReference>
<gene>
    <name evidence="2" type="ORF">PTTG_28083</name>
</gene>
<dbReference type="OrthoDB" id="2495097at2759"/>
<dbReference type="AlphaFoldDB" id="A0A180GEN6"/>
<evidence type="ECO:0000313" key="2">
    <source>
        <dbReference type="EMBL" id="OAV91150.1"/>
    </source>
</evidence>
<dbReference type="EnsemblFungi" id="PTTG_28083-t43_1">
    <property type="protein sequence ID" value="PTTG_28083-t43_1-p1"/>
    <property type="gene ID" value="PTTG_28083"/>
</dbReference>
<reference evidence="2" key="1">
    <citation type="submission" date="2009-11" db="EMBL/GenBank/DDBJ databases">
        <authorList>
            <consortium name="The Broad Institute Genome Sequencing Platform"/>
            <person name="Ward D."/>
            <person name="Feldgarden M."/>
            <person name="Earl A."/>
            <person name="Young S.K."/>
            <person name="Zeng Q."/>
            <person name="Koehrsen M."/>
            <person name="Alvarado L."/>
            <person name="Berlin A."/>
            <person name="Bochicchio J."/>
            <person name="Borenstein D."/>
            <person name="Chapman S.B."/>
            <person name="Chen Z."/>
            <person name="Engels R."/>
            <person name="Freedman E."/>
            <person name="Gellesch M."/>
            <person name="Goldberg J."/>
            <person name="Griggs A."/>
            <person name="Gujja S."/>
            <person name="Heilman E."/>
            <person name="Heiman D."/>
            <person name="Hepburn T."/>
            <person name="Howarth C."/>
            <person name="Jen D."/>
            <person name="Larson L."/>
            <person name="Lewis B."/>
            <person name="Mehta T."/>
            <person name="Park D."/>
            <person name="Pearson M."/>
            <person name="Roberts A."/>
            <person name="Saif S."/>
            <person name="Shea T."/>
            <person name="Shenoy N."/>
            <person name="Sisk P."/>
            <person name="Stolte C."/>
            <person name="Sykes S."/>
            <person name="Thomson T."/>
            <person name="Walk T."/>
            <person name="White J."/>
            <person name="Yandava C."/>
            <person name="Izard J."/>
            <person name="Baranova O.V."/>
            <person name="Blanton J.M."/>
            <person name="Tanner A.C."/>
            <person name="Dewhirst F.E."/>
            <person name="Haas B."/>
            <person name="Nusbaum C."/>
            <person name="Birren B."/>
        </authorList>
    </citation>
    <scope>NUCLEOTIDE SEQUENCE [LARGE SCALE GENOMIC DNA]</scope>
    <source>
        <strain evidence="2">1-1 BBBD Race 1</strain>
    </source>
</reference>
<dbReference type="InterPro" id="IPR046798">
    <property type="entry name" value="2OG-FeII_Oxy_6"/>
</dbReference>
<evidence type="ECO:0000313" key="4">
    <source>
        <dbReference type="Proteomes" id="UP000005240"/>
    </source>
</evidence>
<feature type="domain" description="Tet-like 2OG-Fe(II) oxygenase" evidence="1">
    <location>
        <begin position="66"/>
        <end position="184"/>
    </location>
</feature>
<organism evidence="2">
    <name type="scientific">Puccinia triticina (isolate 1-1 / race 1 (BBBD))</name>
    <name type="common">Brown leaf rust fungus</name>
    <dbReference type="NCBI Taxonomy" id="630390"/>
    <lineage>
        <taxon>Eukaryota</taxon>
        <taxon>Fungi</taxon>
        <taxon>Dikarya</taxon>
        <taxon>Basidiomycota</taxon>
        <taxon>Pucciniomycotina</taxon>
        <taxon>Pucciniomycetes</taxon>
        <taxon>Pucciniales</taxon>
        <taxon>Pucciniaceae</taxon>
        <taxon>Puccinia</taxon>
    </lineage>
</organism>